<keyword evidence="6 8" id="KW-0472">Membrane</keyword>
<evidence type="ECO:0000256" key="6">
    <source>
        <dbReference type="ARBA" id="ARBA00023136"/>
    </source>
</evidence>
<dbReference type="PANTHER" id="PTHR34584">
    <property type="entry name" value="NA(+)/H(+) ANTIPORTER SUBUNIT E1"/>
    <property type="match status" value="1"/>
</dbReference>
<feature type="transmembrane region" description="Helical" evidence="8">
    <location>
        <begin position="12"/>
        <end position="30"/>
    </location>
</feature>
<proteinExistence type="inferred from homology"/>
<feature type="transmembrane region" description="Helical" evidence="8">
    <location>
        <begin position="112"/>
        <end position="131"/>
    </location>
</feature>
<evidence type="ECO:0000256" key="7">
    <source>
        <dbReference type="SAM" id="MobiDB-lite"/>
    </source>
</evidence>
<name>A0A7W7BMP1_9MICO</name>
<dbReference type="EMBL" id="JACHMD010000001">
    <property type="protein sequence ID" value="MBB4665485.1"/>
    <property type="molecule type" value="Genomic_DNA"/>
</dbReference>
<keyword evidence="5 8" id="KW-1133">Transmembrane helix</keyword>
<comment type="caution">
    <text evidence="9">The sequence shown here is derived from an EMBL/GenBank/DDBJ whole genome shotgun (WGS) entry which is preliminary data.</text>
</comment>
<dbReference type="RefSeq" id="WP_184214423.1">
    <property type="nucleotide sequence ID" value="NZ_JACHMD010000001.1"/>
</dbReference>
<evidence type="ECO:0000256" key="8">
    <source>
        <dbReference type="SAM" id="Phobius"/>
    </source>
</evidence>
<accession>A0A7W7BMP1</accession>
<dbReference type="NCBIfam" id="NF006521">
    <property type="entry name" value="PRK08965.1-5"/>
    <property type="match status" value="1"/>
</dbReference>
<evidence type="ECO:0000256" key="2">
    <source>
        <dbReference type="ARBA" id="ARBA00006228"/>
    </source>
</evidence>
<keyword evidence="4 8" id="KW-0812">Transmembrane</keyword>
<evidence type="ECO:0000256" key="5">
    <source>
        <dbReference type="ARBA" id="ARBA00022989"/>
    </source>
</evidence>
<sequence length="208" mass="23102">MRTDAKRSALTGLWRQLPFFVWLIAVWMLLWGQFTVLAFVTGLVIAIFVTAVFRLPPVELSGRLNPWWLLVFVLQFTAALIQGSLTVAWQVIDPRRQPGVAVIAVPLVTDDDLIMAHVGITASLIPGSLVLETDRDRRIIYLHVLGTRSDDDVEHHRRAVQRWEERLVRAVGSRAQLEAVRSARAARGRGTPAKDAAKAPRASGEGNA</sequence>
<keyword evidence="10" id="KW-1185">Reference proteome</keyword>
<dbReference type="Proteomes" id="UP000573729">
    <property type="component" value="Unassembled WGS sequence"/>
</dbReference>
<feature type="region of interest" description="Disordered" evidence="7">
    <location>
        <begin position="181"/>
        <end position="208"/>
    </location>
</feature>
<feature type="transmembrane region" description="Helical" evidence="8">
    <location>
        <begin position="36"/>
        <end position="55"/>
    </location>
</feature>
<protein>
    <submittedName>
        <fullName evidence="9">Multicomponent Na+:H+ antiporter subunit E</fullName>
    </submittedName>
</protein>
<evidence type="ECO:0000313" key="9">
    <source>
        <dbReference type="EMBL" id="MBB4665485.1"/>
    </source>
</evidence>
<evidence type="ECO:0000256" key="1">
    <source>
        <dbReference type="ARBA" id="ARBA00004651"/>
    </source>
</evidence>
<dbReference type="PANTHER" id="PTHR34584:SF1">
    <property type="entry name" value="NA(+)_H(+) ANTIPORTER SUBUNIT E1"/>
    <property type="match status" value="1"/>
</dbReference>
<dbReference type="Pfam" id="PF01899">
    <property type="entry name" value="MNHE"/>
    <property type="match status" value="1"/>
</dbReference>
<comment type="subcellular location">
    <subcellularLocation>
        <location evidence="1">Cell membrane</location>
        <topology evidence="1">Multi-pass membrane protein</topology>
    </subcellularLocation>
</comment>
<comment type="similarity">
    <text evidence="2">Belongs to the CPA3 antiporters (TC 2.A.63) subunit E family.</text>
</comment>
<organism evidence="9 10">
    <name type="scientific">Microbacterium marinum</name>
    <dbReference type="NCBI Taxonomy" id="421115"/>
    <lineage>
        <taxon>Bacteria</taxon>
        <taxon>Bacillati</taxon>
        <taxon>Actinomycetota</taxon>
        <taxon>Actinomycetes</taxon>
        <taxon>Micrococcales</taxon>
        <taxon>Microbacteriaceae</taxon>
        <taxon>Microbacterium</taxon>
    </lineage>
</organism>
<evidence type="ECO:0000256" key="3">
    <source>
        <dbReference type="ARBA" id="ARBA00022475"/>
    </source>
</evidence>
<dbReference type="AlphaFoldDB" id="A0A7W7BMP1"/>
<feature type="compositionally biased region" description="Low complexity" evidence="7">
    <location>
        <begin position="181"/>
        <end position="190"/>
    </location>
</feature>
<evidence type="ECO:0000313" key="10">
    <source>
        <dbReference type="Proteomes" id="UP000573729"/>
    </source>
</evidence>
<dbReference type="GO" id="GO:0008324">
    <property type="term" value="F:monoatomic cation transmembrane transporter activity"/>
    <property type="evidence" value="ECO:0007669"/>
    <property type="project" value="InterPro"/>
</dbReference>
<dbReference type="InterPro" id="IPR002758">
    <property type="entry name" value="Cation_antiport_E"/>
</dbReference>
<dbReference type="GO" id="GO:0005886">
    <property type="term" value="C:plasma membrane"/>
    <property type="evidence" value="ECO:0007669"/>
    <property type="project" value="UniProtKB-SubCell"/>
</dbReference>
<reference evidence="9 10" key="1">
    <citation type="submission" date="2020-08" db="EMBL/GenBank/DDBJ databases">
        <title>Sequencing the genomes of 1000 actinobacteria strains.</title>
        <authorList>
            <person name="Klenk H.-P."/>
        </authorList>
    </citation>
    <scope>NUCLEOTIDE SEQUENCE [LARGE SCALE GENOMIC DNA]</scope>
    <source>
        <strain evidence="9 10">DSM 24947</strain>
    </source>
</reference>
<feature type="transmembrane region" description="Helical" evidence="8">
    <location>
        <begin position="67"/>
        <end position="92"/>
    </location>
</feature>
<keyword evidence="3" id="KW-1003">Cell membrane</keyword>
<evidence type="ECO:0000256" key="4">
    <source>
        <dbReference type="ARBA" id="ARBA00022692"/>
    </source>
</evidence>
<gene>
    <name evidence="9" type="ORF">BKA24_000194</name>
</gene>